<dbReference type="AlphaFoldDB" id="A0A4R3YHH8"/>
<dbReference type="EMBL" id="SMCQ01000030">
    <property type="protein sequence ID" value="TCV91666.1"/>
    <property type="molecule type" value="Genomic_DNA"/>
</dbReference>
<organism evidence="1 2">
    <name type="scientific">Longibaculum muris</name>
    <dbReference type="NCBI Taxonomy" id="1796628"/>
    <lineage>
        <taxon>Bacteria</taxon>
        <taxon>Bacillati</taxon>
        <taxon>Bacillota</taxon>
        <taxon>Erysipelotrichia</taxon>
        <taxon>Erysipelotrichales</taxon>
        <taxon>Coprobacillaceae</taxon>
        <taxon>Longibaculum</taxon>
    </lineage>
</organism>
<comment type="caution">
    <text evidence="1">The sequence shown here is derived from an EMBL/GenBank/DDBJ whole genome shotgun (WGS) entry which is preliminary data.</text>
</comment>
<evidence type="ECO:0000313" key="2">
    <source>
        <dbReference type="Proteomes" id="UP000295515"/>
    </source>
</evidence>
<dbReference type="Pfam" id="PF08282">
    <property type="entry name" value="Hydrolase_3"/>
    <property type="match status" value="1"/>
</dbReference>
<evidence type="ECO:0008006" key="3">
    <source>
        <dbReference type="Google" id="ProtNLM"/>
    </source>
</evidence>
<dbReference type="Proteomes" id="UP000295515">
    <property type="component" value="Unassembled WGS sequence"/>
</dbReference>
<name>A0A4R3YHH8_9FIRM</name>
<dbReference type="GO" id="GO:0016791">
    <property type="term" value="F:phosphatase activity"/>
    <property type="evidence" value="ECO:0007669"/>
    <property type="project" value="TreeGrafter"/>
</dbReference>
<dbReference type="GeneID" id="98916634"/>
<accession>A0A4R3YHH8</accession>
<dbReference type="Gene3D" id="3.30.1240.10">
    <property type="match status" value="1"/>
</dbReference>
<dbReference type="InterPro" id="IPR023214">
    <property type="entry name" value="HAD_sf"/>
</dbReference>
<dbReference type="PANTHER" id="PTHR10000">
    <property type="entry name" value="PHOSPHOSERINE PHOSPHATASE"/>
    <property type="match status" value="1"/>
</dbReference>
<dbReference type="PANTHER" id="PTHR10000:SF8">
    <property type="entry name" value="HAD SUPERFAMILY HYDROLASE-LIKE, TYPE 3"/>
    <property type="match status" value="1"/>
</dbReference>
<keyword evidence="2" id="KW-1185">Reference proteome</keyword>
<proteinExistence type="predicted"/>
<dbReference type="InterPro" id="IPR036412">
    <property type="entry name" value="HAD-like_sf"/>
</dbReference>
<dbReference type="Gene3D" id="3.40.50.1000">
    <property type="entry name" value="HAD superfamily/HAD-like"/>
    <property type="match status" value="1"/>
</dbReference>
<dbReference type="GO" id="GO:0005829">
    <property type="term" value="C:cytosol"/>
    <property type="evidence" value="ECO:0007669"/>
    <property type="project" value="TreeGrafter"/>
</dbReference>
<gene>
    <name evidence="1" type="ORF">EDD60_13016</name>
</gene>
<protein>
    <recommendedName>
        <fullName evidence="3">Cof subfamily protein (Haloacid dehalogenase superfamily)/HAD superfamily hydrolase (TIGR01484 family)</fullName>
    </recommendedName>
</protein>
<dbReference type="NCBIfam" id="TIGR01484">
    <property type="entry name" value="HAD-SF-IIB"/>
    <property type="match status" value="1"/>
</dbReference>
<dbReference type="GO" id="GO:0000287">
    <property type="term" value="F:magnesium ion binding"/>
    <property type="evidence" value="ECO:0007669"/>
    <property type="project" value="TreeGrafter"/>
</dbReference>
<sequence>MKLLASDFDNTLWFNDHMKEEDVKAILAFQKQGNLFGVCSGRCLHGIVNPSLPYHLNHDFYILLSGALILNKDKEVIFERQIPLSLVQEIYDFVEHIDMSIVYNDTMYKIYQVKKNDYHGVELDSLNELQTDMVSAFSFHYELDQIDQATLTTQKILAQFGDVIEAYQNNQHIDLVAKGCSKGHGMQIIQDYFDLSPKDIYGIGDSWNDLPMLDAIENGYTFTYAPKEVKKHAKKVVTSVAECIYDIKNIK</sequence>
<dbReference type="RefSeq" id="WP_066450189.1">
    <property type="nucleotide sequence ID" value="NZ_DBGCPY010000090.1"/>
</dbReference>
<reference evidence="1 2" key="1">
    <citation type="submission" date="2019-03" db="EMBL/GenBank/DDBJ databases">
        <title>Genomic Encyclopedia of Type Strains, Phase IV (KMG-IV): sequencing the most valuable type-strain genomes for metagenomic binning, comparative biology and taxonomic classification.</title>
        <authorList>
            <person name="Goeker M."/>
        </authorList>
    </citation>
    <scope>NUCLEOTIDE SEQUENCE [LARGE SCALE GENOMIC DNA]</scope>
    <source>
        <strain evidence="1 2">DSM 29487</strain>
    </source>
</reference>
<dbReference type="InterPro" id="IPR006379">
    <property type="entry name" value="HAD-SF_hydro_IIB"/>
</dbReference>
<evidence type="ECO:0000313" key="1">
    <source>
        <dbReference type="EMBL" id="TCV91666.1"/>
    </source>
</evidence>
<dbReference type="SUPFAM" id="SSF56784">
    <property type="entry name" value="HAD-like"/>
    <property type="match status" value="1"/>
</dbReference>